<dbReference type="RefSeq" id="WP_123650177.1">
    <property type="nucleotide sequence ID" value="NZ_RHFN01000002.1"/>
</dbReference>
<sequence>MPILIFAIFLILIYCCATDVLYREIKNGSVLLVLICAVSLVGFTHDINVIIPTIILIFGFFLTLIGVIGAGDIKLLFALSISVPSELIGVFLFAMSCFGAPISVLVLLISKFICKIKVNTVPFGIAISIGYIMTMWRFL</sequence>
<reference evidence="3 4" key="1">
    <citation type="submission" date="2018-10" db="EMBL/GenBank/DDBJ databases">
        <title>Horizontal transference of carbapenem resistance between Klebsiella pneumoniae and Kluyvera ascorbata during abdominal infection: a case report.</title>
        <authorList>
            <person name="Raro O.H.F."/>
            <person name="Lima-Morales D."/>
            <person name="Barth A.L."/>
            <person name="Paim T.G.S."/>
            <person name="Mott M.P."/>
            <person name="Riche C.V.W."/>
            <person name="Teixeira U.F."/>
            <person name="Waechter F."/>
            <person name="Dias C.A.G."/>
        </authorList>
    </citation>
    <scope>NUCLEOTIDE SEQUENCE [LARGE SCALE GENOMIC DNA]</scope>
    <source>
        <strain evidence="3 4">OT2</strain>
    </source>
</reference>
<feature type="transmembrane region" description="Helical" evidence="1">
    <location>
        <begin position="27"/>
        <end position="43"/>
    </location>
</feature>
<evidence type="ECO:0000256" key="1">
    <source>
        <dbReference type="SAM" id="Phobius"/>
    </source>
</evidence>
<evidence type="ECO:0000313" key="4">
    <source>
        <dbReference type="Proteomes" id="UP000268051"/>
    </source>
</evidence>
<feature type="transmembrane region" description="Helical" evidence="1">
    <location>
        <begin position="121"/>
        <end position="138"/>
    </location>
</feature>
<dbReference type="AlphaFoldDB" id="A0A3N2SD71"/>
<organism evidence="3 4">
    <name type="scientific">Kluyvera ascorbata</name>
    <dbReference type="NCBI Taxonomy" id="51288"/>
    <lineage>
        <taxon>Bacteria</taxon>
        <taxon>Pseudomonadati</taxon>
        <taxon>Pseudomonadota</taxon>
        <taxon>Gammaproteobacteria</taxon>
        <taxon>Enterobacterales</taxon>
        <taxon>Enterobacteriaceae</taxon>
        <taxon>Kluyvera</taxon>
    </lineage>
</organism>
<dbReference type="GO" id="GO:0016020">
    <property type="term" value="C:membrane"/>
    <property type="evidence" value="ECO:0007669"/>
    <property type="project" value="InterPro"/>
</dbReference>
<feature type="transmembrane region" description="Helical" evidence="1">
    <location>
        <begin position="55"/>
        <end position="81"/>
    </location>
</feature>
<dbReference type="InterPro" id="IPR000045">
    <property type="entry name" value="Prepilin_IV_endopep_pep"/>
</dbReference>
<accession>A0A3N2SD71</accession>
<dbReference type="OrthoDB" id="5687582at2"/>
<dbReference type="GO" id="GO:0004190">
    <property type="term" value="F:aspartic-type endopeptidase activity"/>
    <property type="evidence" value="ECO:0007669"/>
    <property type="project" value="InterPro"/>
</dbReference>
<name>A0A3N2SD71_9ENTR</name>
<feature type="domain" description="Prepilin type IV endopeptidase peptidase" evidence="2">
    <location>
        <begin position="7"/>
        <end position="103"/>
    </location>
</feature>
<comment type="caution">
    <text evidence="3">The sequence shown here is derived from an EMBL/GenBank/DDBJ whole genome shotgun (WGS) entry which is preliminary data.</text>
</comment>
<dbReference type="EMBL" id="RHFN01000002">
    <property type="protein sequence ID" value="ROU17650.1"/>
    <property type="molecule type" value="Genomic_DNA"/>
</dbReference>
<protein>
    <recommendedName>
        <fullName evidence="2">Prepilin type IV endopeptidase peptidase domain-containing protein</fullName>
    </recommendedName>
</protein>
<feature type="transmembrane region" description="Helical" evidence="1">
    <location>
        <begin position="87"/>
        <end position="109"/>
    </location>
</feature>
<dbReference type="Pfam" id="PF01478">
    <property type="entry name" value="Peptidase_A24"/>
    <property type="match status" value="1"/>
</dbReference>
<dbReference type="Proteomes" id="UP000268051">
    <property type="component" value="Unassembled WGS sequence"/>
</dbReference>
<dbReference type="Gene3D" id="1.20.120.1220">
    <property type="match status" value="1"/>
</dbReference>
<evidence type="ECO:0000313" key="3">
    <source>
        <dbReference type="EMBL" id="ROU17650.1"/>
    </source>
</evidence>
<keyword evidence="1" id="KW-0472">Membrane</keyword>
<proteinExistence type="predicted"/>
<evidence type="ECO:0000259" key="2">
    <source>
        <dbReference type="Pfam" id="PF01478"/>
    </source>
</evidence>
<keyword evidence="1" id="KW-0812">Transmembrane</keyword>
<keyword evidence="1" id="KW-1133">Transmembrane helix</keyword>
<gene>
    <name evidence="3" type="ORF">EB837_02145</name>
</gene>